<dbReference type="EMBL" id="JAYGII010000003">
    <property type="protein sequence ID" value="MEA5444623.1"/>
    <property type="molecule type" value="Genomic_DNA"/>
</dbReference>
<gene>
    <name evidence="2" type="ORF">VCB98_02180</name>
</gene>
<dbReference type="RefSeq" id="WP_346050023.1">
    <property type="nucleotide sequence ID" value="NZ_JAYGII010000003.1"/>
</dbReference>
<organism evidence="2 3">
    <name type="scientific">Natronospira elongata</name>
    <dbReference type="NCBI Taxonomy" id="3110268"/>
    <lineage>
        <taxon>Bacteria</taxon>
        <taxon>Pseudomonadati</taxon>
        <taxon>Pseudomonadota</taxon>
        <taxon>Gammaproteobacteria</taxon>
        <taxon>Natronospirales</taxon>
        <taxon>Natronospiraceae</taxon>
        <taxon>Natronospira</taxon>
    </lineage>
</organism>
<accession>A0AAP6JDB7</accession>
<keyword evidence="1" id="KW-0732">Signal</keyword>
<sequence>MVWPSTSRNADFLIAVRNSFLLFPCLFALAACSQGRLDQAYPASGLLAGETFTAKLDSPIARYYLEDYPDVHPDGWYEKIAEFESRLSDEGLSQALLGEVTRATDSVDLAALMFARHIRAGEGNRHWQACVTEASQGLRSADDLRDLLIFNAADNYKILFAPGWLYEDNAQTEADFARTRASLDHTPLEYHFVPTPQDGSVESNAEMLADAIRDYQGTDLNLIVVSASKSAAEVHWALGTLLTPEEGEAVVAWVNAGGVLGGTPLADQWTRFPRNLMARLVFLRYGWNWNSLHSLRTDRSRERLEKARLPENLPVINYVAVPMTTQVSEGARGRHRFLARYGPNDGLAPLMYTKVAGQISLVESGADHYFLTVDIGTRTLAMTEAVLAFLEGKDCGGGRLPRP</sequence>
<feature type="chain" id="PRO_5042889721" evidence="1">
    <location>
        <begin position="31"/>
        <end position="403"/>
    </location>
</feature>
<dbReference type="Proteomes" id="UP001302316">
    <property type="component" value="Unassembled WGS sequence"/>
</dbReference>
<protein>
    <submittedName>
        <fullName evidence="2">Uncharacterized protein</fullName>
    </submittedName>
</protein>
<keyword evidence="3" id="KW-1185">Reference proteome</keyword>
<comment type="caution">
    <text evidence="2">The sequence shown here is derived from an EMBL/GenBank/DDBJ whole genome shotgun (WGS) entry which is preliminary data.</text>
</comment>
<evidence type="ECO:0000256" key="1">
    <source>
        <dbReference type="SAM" id="SignalP"/>
    </source>
</evidence>
<name>A0AAP6JDB7_9GAMM</name>
<evidence type="ECO:0000313" key="2">
    <source>
        <dbReference type="EMBL" id="MEA5444623.1"/>
    </source>
</evidence>
<evidence type="ECO:0000313" key="3">
    <source>
        <dbReference type="Proteomes" id="UP001302316"/>
    </source>
</evidence>
<proteinExistence type="predicted"/>
<dbReference type="AlphaFoldDB" id="A0AAP6JDB7"/>
<feature type="signal peptide" evidence="1">
    <location>
        <begin position="1"/>
        <end position="30"/>
    </location>
</feature>
<reference evidence="2 3" key="1">
    <citation type="submission" date="2023-12" db="EMBL/GenBank/DDBJ databases">
        <title>Whole-genome sequencing of halo(alkali)philic microorganisms from hypersaline lakes.</title>
        <authorList>
            <person name="Sorokin D.Y."/>
            <person name="Merkel A.Y."/>
            <person name="Messina E."/>
            <person name="Yakimov M."/>
        </authorList>
    </citation>
    <scope>NUCLEOTIDE SEQUENCE [LARGE SCALE GENOMIC DNA]</scope>
    <source>
        <strain evidence="2 3">AB-CW1</strain>
    </source>
</reference>